<keyword evidence="4 6" id="KW-1133">Transmembrane helix</keyword>
<sequence length="215" mass="23369">MDISLLLIYMFSVFMLIITPGPVVALIVNTSLACGPKRAMLTALGTNWASLVLVLVLVAALILTGTLSVSVSMLNWISLVGCFFIAYLSMQALEQALRYAPTPPEAAPAPLPARSRHSGLVTGFLVGISNPKDIIFFVSFFPQFIHVTESFKGSIALLSLLWIIIDLSILFAYIFLMRQKLALKYKRKIEVASSVTLLLIALGGIFYSGSALLNQ</sequence>
<feature type="transmembrane region" description="Helical" evidence="6">
    <location>
        <begin position="40"/>
        <end position="63"/>
    </location>
</feature>
<evidence type="ECO:0000256" key="2">
    <source>
        <dbReference type="ARBA" id="ARBA00022475"/>
    </source>
</evidence>
<dbReference type="Proteomes" id="UP000006426">
    <property type="component" value="Chromosome"/>
</dbReference>
<evidence type="ECO:0000256" key="4">
    <source>
        <dbReference type="ARBA" id="ARBA00022989"/>
    </source>
</evidence>
<proteinExistence type="predicted"/>
<dbReference type="Pfam" id="PF01810">
    <property type="entry name" value="LysE"/>
    <property type="match status" value="1"/>
</dbReference>
<evidence type="ECO:0000256" key="3">
    <source>
        <dbReference type="ARBA" id="ARBA00022692"/>
    </source>
</evidence>
<evidence type="ECO:0000256" key="1">
    <source>
        <dbReference type="ARBA" id="ARBA00004651"/>
    </source>
</evidence>
<evidence type="ECO:0000256" key="6">
    <source>
        <dbReference type="SAM" id="Phobius"/>
    </source>
</evidence>
<dbReference type="PANTHER" id="PTHR30086:SF20">
    <property type="entry name" value="ARGININE EXPORTER PROTEIN ARGO-RELATED"/>
    <property type="match status" value="1"/>
</dbReference>
<dbReference type="PANTHER" id="PTHR30086">
    <property type="entry name" value="ARGININE EXPORTER PROTEIN ARGO"/>
    <property type="match status" value="1"/>
</dbReference>
<reference evidence="7 8" key="1">
    <citation type="journal article" date="2011" name="PLoS Pathog.">
        <title>Dynamic evolution of pathogenicity revealed by sequencing and comparative genomics of 19 Pseudomonas syringae isolates.</title>
        <authorList>
            <person name="Baltrus D.A."/>
            <person name="Nishimura M.T."/>
            <person name="Romanchuk A."/>
            <person name="Chang J.H."/>
            <person name="Mukhtar M.S."/>
            <person name="Cherkis K."/>
            <person name="Roach J."/>
            <person name="Grant S.R."/>
            <person name="Jones C.D."/>
            <person name="Dangl J.L."/>
        </authorList>
    </citation>
    <scope>NUCLEOTIDE SEQUENCE [LARGE SCALE GENOMIC DNA]</scope>
    <source>
        <strain evidence="7 8">M301315</strain>
    </source>
</reference>
<evidence type="ECO:0000256" key="5">
    <source>
        <dbReference type="ARBA" id="ARBA00023136"/>
    </source>
</evidence>
<gene>
    <name evidence="7" type="ORF">PLA107_019640</name>
</gene>
<feature type="transmembrane region" description="Helical" evidence="6">
    <location>
        <begin position="6"/>
        <end position="28"/>
    </location>
</feature>
<comment type="subcellular location">
    <subcellularLocation>
        <location evidence="1">Cell membrane</location>
        <topology evidence="1">Multi-pass membrane protein</topology>
    </subcellularLocation>
</comment>
<keyword evidence="5 6" id="KW-0472">Membrane</keyword>
<dbReference type="EMBL" id="CP031225">
    <property type="protein sequence ID" value="AXH57264.1"/>
    <property type="molecule type" value="Genomic_DNA"/>
</dbReference>
<feature type="transmembrane region" description="Helical" evidence="6">
    <location>
        <begin position="153"/>
        <end position="177"/>
    </location>
</feature>
<keyword evidence="2" id="KW-1003">Cell membrane</keyword>
<dbReference type="GO" id="GO:0015171">
    <property type="term" value="F:amino acid transmembrane transporter activity"/>
    <property type="evidence" value="ECO:0007669"/>
    <property type="project" value="TreeGrafter"/>
</dbReference>
<dbReference type="RefSeq" id="WP_005746334.1">
    <property type="nucleotide sequence ID" value="NZ_CP031225.1"/>
</dbReference>
<keyword evidence="3 6" id="KW-0812">Transmembrane</keyword>
<feature type="transmembrane region" description="Helical" evidence="6">
    <location>
        <begin position="69"/>
        <end position="88"/>
    </location>
</feature>
<evidence type="ECO:0000313" key="8">
    <source>
        <dbReference type="Proteomes" id="UP000006426"/>
    </source>
</evidence>
<organism evidence="7 8">
    <name type="scientific">Pseudomonas amygdali pv. lachrymans str. M301315</name>
    <dbReference type="NCBI Taxonomy" id="629260"/>
    <lineage>
        <taxon>Bacteria</taxon>
        <taxon>Pseudomonadati</taxon>
        <taxon>Pseudomonadota</taxon>
        <taxon>Gammaproteobacteria</taxon>
        <taxon>Pseudomonadales</taxon>
        <taxon>Pseudomonadaceae</taxon>
        <taxon>Pseudomonas</taxon>
        <taxon>Pseudomonas amygdali</taxon>
    </lineage>
</organism>
<accession>A0AAD0M0Q0</accession>
<dbReference type="InterPro" id="IPR001123">
    <property type="entry name" value="LeuE-type"/>
</dbReference>
<feature type="transmembrane region" description="Helical" evidence="6">
    <location>
        <begin position="189"/>
        <end position="209"/>
    </location>
</feature>
<dbReference type="GO" id="GO:0005886">
    <property type="term" value="C:plasma membrane"/>
    <property type="evidence" value="ECO:0007669"/>
    <property type="project" value="UniProtKB-SubCell"/>
</dbReference>
<name>A0AAD0M0Q0_PSEAV</name>
<protein>
    <submittedName>
        <fullName evidence="7">LysE family translocator</fullName>
    </submittedName>
</protein>
<dbReference type="AlphaFoldDB" id="A0AAD0M0Q0"/>
<feature type="transmembrane region" description="Helical" evidence="6">
    <location>
        <begin position="120"/>
        <end position="141"/>
    </location>
</feature>
<evidence type="ECO:0000313" key="7">
    <source>
        <dbReference type="EMBL" id="AXH57264.1"/>
    </source>
</evidence>